<feature type="region of interest" description="Disordered" evidence="1">
    <location>
        <begin position="520"/>
        <end position="544"/>
    </location>
</feature>
<evidence type="ECO:0000256" key="2">
    <source>
        <dbReference type="SAM" id="SignalP"/>
    </source>
</evidence>
<dbReference type="AlphaFoldDB" id="A0A223RMH7"/>
<feature type="compositionally biased region" description="Acidic residues" evidence="1">
    <location>
        <begin position="141"/>
        <end position="171"/>
    </location>
</feature>
<accession>A0A223RMH7</accession>
<evidence type="ECO:0008006" key="5">
    <source>
        <dbReference type="Google" id="ProtNLM"/>
    </source>
</evidence>
<dbReference type="Pfam" id="PF08310">
    <property type="entry name" value="LGFP"/>
    <property type="match status" value="8"/>
</dbReference>
<dbReference type="Proteomes" id="UP000215043">
    <property type="component" value="Chromosome"/>
</dbReference>
<feature type="compositionally biased region" description="Low complexity" evidence="1">
    <location>
        <begin position="30"/>
        <end position="56"/>
    </location>
</feature>
<dbReference type="OrthoDB" id="4369514at2"/>
<proteinExistence type="predicted"/>
<organism evidence="3 4">
    <name type="scientific">Actinopolyspora erythraea</name>
    <dbReference type="NCBI Taxonomy" id="414996"/>
    <lineage>
        <taxon>Bacteria</taxon>
        <taxon>Bacillati</taxon>
        <taxon>Actinomycetota</taxon>
        <taxon>Actinomycetes</taxon>
        <taxon>Actinopolysporales</taxon>
        <taxon>Actinopolysporaceae</taxon>
        <taxon>Actinopolyspora</taxon>
    </lineage>
</organism>
<feature type="compositionally biased region" description="Gly residues" evidence="1">
    <location>
        <begin position="172"/>
        <end position="184"/>
    </location>
</feature>
<feature type="region of interest" description="Disordered" evidence="1">
    <location>
        <begin position="414"/>
        <end position="434"/>
    </location>
</feature>
<dbReference type="KEGG" id="aey:CDG81_00785"/>
<protein>
    <recommendedName>
        <fullName evidence="5">LGFP repeat-containing protein</fullName>
    </recommendedName>
</protein>
<dbReference type="RefSeq" id="WP_094904527.1">
    <property type="nucleotide sequence ID" value="NZ_CP022752.1"/>
</dbReference>
<evidence type="ECO:0000256" key="1">
    <source>
        <dbReference type="SAM" id="MobiDB-lite"/>
    </source>
</evidence>
<evidence type="ECO:0000313" key="3">
    <source>
        <dbReference type="EMBL" id="ASU77101.1"/>
    </source>
</evidence>
<feature type="compositionally biased region" description="Gly residues" evidence="1">
    <location>
        <begin position="107"/>
        <end position="119"/>
    </location>
</feature>
<feature type="compositionally biased region" description="Low complexity" evidence="1">
    <location>
        <begin position="120"/>
        <end position="135"/>
    </location>
</feature>
<feature type="region of interest" description="Disordered" evidence="1">
    <location>
        <begin position="30"/>
        <end position="186"/>
    </location>
</feature>
<reference evidence="3 4" key="1">
    <citation type="submission" date="2017-08" db="EMBL/GenBank/DDBJ databases">
        <title>The complete genome sequence of moderately halophilic actinomycete Actinopolyspora erythraea YIM 90600, the producer of novel erythromycin, novel actinopolysporins A-C and tubercidin.</title>
        <authorList>
            <person name="Yin M."/>
            <person name="Tang S."/>
        </authorList>
    </citation>
    <scope>NUCLEOTIDE SEQUENCE [LARGE SCALE GENOMIC DNA]</scope>
    <source>
        <strain evidence="3 4">YIM 90600</strain>
    </source>
</reference>
<evidence type="ECO:0000313" key="4">
    <source>
        <dbReference type="Proteomes" id="UP000215043"/>
    </source>
</evidence>
<gene>
    <name evidence="3" type="ORF">CDG81_00785</name>
</gene>
<keyword evidence="2" id="KW-0732">Signal</keyword>
<dbReference type="EMBL" id="CP022752">
    <property type="protein sequence ID" value="ASU77101.1"/>
    <property type="molecule type" value="Genomic_DNA"/>
</dbReference>
<feature type="chain" id="PRO_5039626520" description="LGFP repeat-containing protein" evidence="2">
    <location>
        <begin position="30"/>
        <end position="746"/>
    </location>
</feature>
<feature type="signal peptide" evidence="2">
    <location>
        <begin position="1"/>
        <end position="29"/>
    </location>
</feature>
<sequence>MERDQKGDNVTVKNLVGHAVALSTAAALAAGVAAPAAAAAATEQPEQDTQTTQSTQEKTGSTDDGAGDGSSDGSDSSDSGDDTSGDDSGSTDGGTDGGTNDDSGSTEGSGDGSTDGGATDGDSGDGSNDGSSDDSGSGDGSTDDSSGDGSTDDSSGDGSTDDSDSGSDDGSGDGGGQVDEGPGAGKIDEYYQNLSEAEQQRLGEPVGEEQVVSDSIRYQQYDNARIYWSEGQGVHSVSGAVLEAYLNAGGHEALGVPATNVLTDDLGTPYGEFVSSERGTSAIYAPEGAQAHVLGEPVLKKWRAEGGGGSRLGYPTTDTTATADGRGQYSEFANGGAIYWTTETQAHVLQDKILAKWEETGGGAGPLGYPTTDTTATPDDTGWYNHFEHNGSIYWSEQTGAHTVQGPIRDKWSSTGWERGPLGYPATDTTATPDGNGRYNHFEHNGSIYWSEQTGAHMIRGVIYDKWASTGWERGPLGYPATDTTATPDGNGRYNHFEHNGSIYWTEQTGAHTVQGPIRDKWSSTGWERGPLGYPTTDTTATPDGNGRYNHFEHNGSIYWTEQTGAHTIRGAIRDKWASTGWERGPLGYPITDELPGYEGLGYSGRFNAFSGQNGMFALIAWSEETGAHSVQGKIASRYASKKYGGPGGALGYPTTDQRITPDGQARYNHFNGAGGSSIYSSDSVGRAHAVFGGIRDRWQQLGWERSYLGYPTSGQYEVDGVYRVDFQGGYITYYPETGEIVDRPW</sequence>
<dbReference type="InterPro" id="IPR013207">
    <property type="entry name" value="LGFP"/>
</dbReference>
<name>A0A223RMH7_9ACTN</name>